<protein>
    <submittedName>
        <fullName evidence="3">Late control gene D protein (GPD)</fullName>
    </submittedName>
    <submittedName>
        <fullName evidence="2">Phage protein D</fullName>
    </submittedName>
</protein>
<reference evidence="2 4" key="1">
    <citation type="submission" date="2018-06" db="EMBL/GenBank/DDBJ databases">
        <authorList>
            <consortium name="Pathogen Informatics"/>
            <person name="Doyle S."/>
        </authorList>
    </citation>
    <scope>NUCLEOTIDE SEQUENCE [LARGE SCALE GENOMIC DNA]</scope>
    <source>
        <strain evidence="2 4">NCTC11188</strain>
    </source>
</reference>
<dbReference type="EMBL" id="UGSQ01000003">
    <property type="protein sequence ID" value="SUB26259.1"/>
    <property type="molecule type" value="Genomic_DNA"/>
</dbReference>
<evidence type="ECO:0000313" key="5">
    <source>
        <dbReference type="Proteomes" id="UP000294683"/>
    </source>
</evidence>
<evidence type="ECO:0000313" key="4">
    <source>
        <dbReference type="Proteomes" id="UP000255113"/>
    </source>
</evidence>
<organism evidence="2 4">
    <name type="scientific">Avibacterium gallinarum</name>
    <name type="common">Pasteurella gallinarum</name>
    <dbReference type="NCBI Taxonomy" id="755"/>
    <lineage>
        <taxon>Bacteria</taxon>
        <taxon>Pseudomonadati</taxon>
        <taxon>Pseudomonadota</taxon>
        <taxon>Gammaproteobacteria</taxon>
        <taxon>Pasteurellales</taxon>
        <taxon>Pasteurellaceae</taxon>
        <taxon>Avibacterium</taxon>
    </lineage>
</organism>
<evidence type="ECO:0000313" key="2">
    <source>
        <dbReference type="EMBL" id="SUB26259.1"/>
    </source>
</evidence>
<dbReference type="Proteomes" id="UP000294683">
    <property type="component" value="Unassembled WGS sequence"/>
</dbReference>
<sequence length="159" mass="17871">MRAYWHNLDTGKKGEVVFDKNSKIERKTRLTKGRKRKDGTVTGQRQSKRKYNHLVQTEPVETDANQMKTLRSTYKSEAAALNAAKATFEKIQRGVATFSLNLALGNPKLMPELPVTVQGFKSMIDNSEWIITKVTHSIGGNGFTSSVELELRVNETENS</sequence>
<keyword evidence="5" id="KW-1185">Reference proteome</keyword>
<evidence type="ECO:0000313" key="3">
    <source>
        <dbReference type="EMBL" id="TDP28569.1"/>
    </source>
</evidence>
<dbReference type="AlphaFoldDB" id="A0A379AVI7"/>
<accession>A0A379AVI7</accession>
<dbReference type="Proteomes" id="UP000255113">
    <property type="component" value="Unassembled WGS sequence"/>
</dbReference>
<feature type="region of interest" description="Disordered" evidence="1">
    <location>
        <begin position="29"/>
        <end position="49"/>
    </location>
</feature>
<proteinExistence type="predicted"/>
<reference evidence="3 5" key="2">
    <citation type="submission" date="2019-03" db="EMBL/GenBank/DDBJ databases">
        <title>Genomic Encyclopedia of Type Strains, Phase IV (KMG-IV): sequencing the most valuable type-strain genomes for metagenomic binning, comparative biology and taxonomic classification.</title>
        <authorList>
            <person name="Goeker M."/>
        </authorList>
    </citation>
    <scope>NUCLEOTIDE SEQUENCE [LARGE SCALE GENOMIC DNA]</scope>
    <source>
        <strain evidence="3 5">DSM 17481</strain>
    </source>
</reference>
<dbReference type="EMBL" id="SNXJ01000005">
    <property type="protein sequence ID" value="TDP28569.1"/>
    <property type="molecule type" value="Genomic_DNA"/>
</dbReference>
<evidence type="ECO:0000256" key="1">
    <source>
        <dbReference type="SAM" id="MobiDB-lite"/>
    </source>
</evidence>
<name>A0A379AVI7_AVIGA</name>
<gene>
    <name evidence="3" type="ORF">EV689_105115</name>
    <name evidence="2" type="ORF">NCTC11188_00600</name>
</gene>